<dbReference type="PROSITE" id="PS50404">
    <property type="entry name" value="GST_NTER"/>
    <property type="match status" value="1"/>
</dbReference>
<dbReference type="Gene3D" id="1.20.1050.10">
    <property type="match status" value="1"/>
</dbReference>
<dbReference type="SUPFAM" id="SSF47616">
    <property type="entry name" value="GST C-terminal domain-like"/>
    <property type="match status" value="1"/>
</dbReference>
<dbReference type="Pfam" id="PF14834">
    <property type="entry name" value="GST_C_4"/>
    <property type="match status" value="1"/>
</dbReference>
<gene>
    <name evidence="2" type="primary">yfcF_1</name>
    <name evidence="2" type="ORF">SAMEA3906486_00418</name>
</gene>
<dbReference type="Pfam" id="PF13417">
    <property type="entry name" value="GST_N_3"/>
    <property type="match status" value="1"/>
</dbReference>
<dbReference type="EMBL" id="FKIF01000001">
    <property type="protein sequence ID" value="SAI65672.1"/>
    <property type="molecule type" value="Genomic_DNA"/>
</dbReference>
<dbReference type="SUPFAM" id="SSF52833">
    <property type="entry name" value="Thioredoxin-like"/>
    <property type="match status" value="1"/>
</dbReference>
<dbReference type="GO" id="GO:0006559">
    <property type="term" value="P:L-phenylalanine catabolic process"/>
    <property type="evidence" value="ECO:0007669"/>
    <property type="project" value="TreeGrafter"/>
</dbReference>
<protein>
    <submittedName>
        <fullName evidence="2">Glutathione S-transferase</fullName>
    </submittedName>
</protein>
<dbReference type="SFLD" id="SFLDS00019">
    <property type="entry name" value="Glutathione_Transferase_(cytos"/>
    <property type="match status" value="1"/>
</dbReference>
<keyword evidence="2" id="KW-0808">Transferase</keyword>
<dbReference type="Proteomes" id="UP000076848">
    <property type="component" value="Unassembled WGS sequence"/>
</dbReference>
<dbReference type="PANTHER" id="PTHR42673:SF21">
    <property type="entry name" value="GLUTATHIONE S-TRANSFERASE YFCF"/>
    <property type="match status" value="1"/>
</dbReference>
<dbReference type="InterPro" id="IPR034338">
    <property type="entry name" value="GST_4_C"/>
</dbReference>
<dbReference type="OrthoDB" id="8857552at2"/>
<organism evidence="2 3">
    <name type="scientific">Bordetella ansorpii</name>
    <dbReference type="NCBI Taxonomy" id="288768"/>
    <lineage>
        <taxon>Bacteria</taxon>
        <taxon>Pseudomonadati</taxon>
        <taxon>Pseudomonadota</taxon>
        <taxon>Betaproteobacteria</taxon>
        <taxon>Burkholderiales</taxon>
        <taxon>Alcaligenaceae</taxon>
        <taxon>Bordetella</taxon>
    </lineage>
</organism>
<dbReference type="InterPro" id="IPR004045">
    <property type="entry name" value="Glutathione_S-Trfase_N"/>
</dbReference>
<dbReference type="AlphaFoldDB" id="A0A157S5I2"/>
<keyword evidence="3" id="KW-1185">Reference proteome</keyword>
<dbReference type="InterPro" id="IPR036282">
    <property type="entry name" value="Glutathione-S-Trfase_C_sf"/>
</dbReference>
<dbReference type="RefSeq" id="WP_082852849.1">
    <property type="nucleotide sequence ID" value="NZ_FKIF01000001.1"/>
</dbReference>
<dbReference type="GO" id="GO:0016034">
    <property type="term" value="F:maleylacetoacetate isomerase activity"/>
    <property type="evidence" value="ECO:0007669"/>
    <property type="project" value="TreeGrafter"/>
</dbReference>
<dbReference type="NCBIfam" id="NF011693">
    <property type="entry name" value="PRK15113.1"/>
    <property type="match status" value="1"/>
</dbReference>
<dbReference type="GO" id="GO:0006749">
    <property type="term" value="P:glutathione metabolic process"/>
    <property type="evidence" value="ECO:0007669"/>
    <property type="project" value="TreeGrafter"/>
</dbReference>
<dbReference type="GO" id="GO:0004364">
    <property type="term" value="F:glutathione transferase activity"/>
    <property type="evidence" value="ECO:0007669"/>
    <property type="project" value="TreeGrafter"/>
</dbReference>
<dbReference type="InterPro" id="IPR040079">
    <property type="entry name" value="Glutathione_S-Trfase"/>
</dbReference>
<dbReference type="InterPro" id="IPR036249">
    <property type="entry name" value="Thioredoxin-like_sf"/>
</dbReference>
<accession>A0A157S5I2</accession>
<dbReference type="Gene3D" id="3.40.30.10">
    <property type="entry name" value="Glutaredoxin"/>
    <property type="match status" value="1"/>
</dbReference>
<dbReference type="STRING" id="288768.SAMEA3906486_00418"/>
<name>A0A157S5I2_9BORD</name>
<evidence type="ECO:0000313" key="3">
    <source>
        <dbReference type="Proteomes" id="UP000076848"/>
    </source>
</evidence>
<reference evidence="2 3" key="1">
    <citation type="submission" date="2016-04" db="EMBL/GenBank/DDBJ databases">
        <authorList>
            <consortium name="Pathogen Informatics"/>
        </authorList>
    </citation>
    <scope>NUCLEOTIDE SEQUENCE [LARGE SCALE GENOMIC DNA]</scope>
    <source>
        <strain evidence="2 3">H050680373</strain>
    </source>
</reference>
<evidence type="ECO:0000259" key="1">
    <source>
        <dbReference type="PROSITE" id="PS50404"/>
    </source>
</evidence>
<dbReference type="SFLD" id="SFLDG00358">
    <property type="entry name" value="Main_(cytGST)"/>
    <property type="match status" value="1"/>
</dbReference>
<evidence type="ECO:0000313" key="2">
    <source>
        <dbReference type="EMBL" id="SAI65672.1"/>
    </source>
</evidence>
<feature type="domain" description="GST N-terminal" evidence="1">
    <location>
        <begin position="5"/>
        <end position="86"/>
    </location>
</feature>
<dbReference type="PANTHER" id="PTHR42673">
    <property type="entry name" value="MALEYLACETOACETATE ISOMERASE"/>
    <property type="match status" value="1"/>
</dbReference>
<proteinExistence type="predicted"/>
<sequence>MVAPLTLYVDAAFLSPYAMSAFVALTEKGLPMQLRPVDLGCGEQRMRPYLARSLTGRVPALTHEEFHLAESCAISQYLEEAFPAPRYPALYPPDLRSRAQARQMQAWLRSDLQALRADRPTEAVFEHPTHAPLSDAGHAAAARLVRVAQALLAHGGPNLFGDWCIADTDLAMMLQRLARNGDELPAELRSYADAQWQRASIQLWVRHHAHARG</sequence>